<dbReference type="Pfam" id="PF06338">
    <property type="entry name" value="ComK"/>
    <property type="match status" value="1"/>
</dbReference>
<dbReference type="GO" id="GO:0030420">
    <property type="term" value="P:establishment of competence for transformation"/>
    <property type="evidence" value="ECO:0007669"/>
    <property type="project" value="InterPro"/>
</dbReference>
<keyword evidence="2" id="KW-1185">Reference proteome</keyword>
<proteinExistence type="predicted"/>
<reference evidence="1 2" key="1">
    <citation type="submission" date="2020-07" db="EMBL/GenBank/DDBJ databases">
        <authorList>
            <person name="Criscuolo A."/>
        </authorList>
    </citation>
    <scope>NUCLEOTIDE SEQUENCE [LARGE SCALE GENOMIC DNA]</scope>
    <source>
        <strain evidence="1">CIP111649</strain>
    </source>
</reference>
<evidence type="ECO:0000313" key="2">
    <source>
        <dbReference type="Proteomes" id="UP000589351"/>
    </source>
</evidence>
<organism evidence="1 2">
    <name type="scientific">Jeotgalicoccus meleagridis</name>
    <dbReference type="NCBI Taxonomy" id="2759181"/>
    <lineage>
        <taxon>Bacteria</taxon>
        <taxon>Bacillati</taxon>
        <taxon>Bacillota</taxon>
        <taxon>Bacilli</taxon>
        <taxon>Bacillales</taxon>
        <taxon>Staphylococcaceae</taxon>
        <taxon>Jeotgalicoccus</taxon>
    </lineage>
</organism>
<evidence type="ECO:0000313" key="1">
    <source>
        <dbReference type="EMBL" id="CAD2079759.1"/>
    </source>
</evidence>
<protein>
    <submittedName>
        <fullName evidence="1">ComK protein</fullName>
    </submittedName>
</protein>
<sequence length="162" mass="19316">MLTVPDLTPQLLYIEPLHSSDFLSQTVYRDQVIKSPYTSEKWIDNTLIHFYSSDLKTKRKHVKLVHKIHKMQPIVIDEKYHFVLFPLNSSKHQDIFWVNLSQFLEFIQKDGKLLIRFISGIEVIVDYDFKKALKQYDNTLQILDRTIKHKTVMSNYFKNKEG</sequence>
<dbReference type="Proteomes" id="UP000589351">
    <property type="component" value="Unassembled WGS sequence"/>
</dbReference>
<gene>
    <name evidence="1" type="ORF">JEODO184_01753</name>
</gene>
<dbReference type="InterPro" id="IPR010461">
    <property type="entry name" value="ComK"/>
</dbReference>
<dbReference type="RefSeq" id="WP_185126260.1">
    <property type="nucleotide sequence ID" value="NZ_CAJEWD010000008.1"/>
</dbReference>
<dbReference type="AlphaFoldDB" id="A0A6V7RMW7"/>
<comment type="caution">
    <text evidence="1">The sequence shown here is derived from an EMBL/GenBank/DDBJ whole genome shotgun (WGS) entry which is preliminary data.</text>
</comment>
<accession>A0A6V7RMW7</accession>
<name>A0A6V7RMW7_9STAP</name>
<dbReference type="EMBL" id="CAJEWD010000008">
    <property type="protein sequence ID" value="CAD2079759.1"/>
    <property type="molecule type" value="Genomic_DNA"/>
</dbReference>